<dbReference type="RefSeq" id="WP_224972824.1">
    <property type="nucleotide sequence ID" value="NZ_JAYJJU010000025.1"/>
</dbReference>
<organism evidence="8 9">
    <name type="scientific">[Mycobacterium] nativiensis</name>
    <dbReference type="NCBI Taxonomy" id="2855503"/>
    <lineage>
        <taxon>Bacteria</taxon>
        <taxon>Bacillati</taxon>
        <taxon>Actinomycetota</taxon>
        <taxon>Actinomycetes</taxon>
        <taxon>Mycobacteriales</taxon>
        <taxon>Mycobacteriaceae</taxon>
        <taxon>Mycolicibacter</taxon>
    </lineage>
</organism>
<dbReference type="InterPro" id="IPR036396">
    <property type="entry name" value="Cyt_P450_sf"/>
</dbReference>
<dbReference type="InterPro" id="IPR001128">
    <property type="entry name" value="Cyt_P450"/>
</dbReference>
<evidence type="ECO:0000256" key="7">
    <source>
        <dbReference type="RuleBase" id="RU000461"/>
    </source>
</evidence>
<keyword evidence="2 7" id="KW-0349">Heme</keyword>
<proteinExistence type="inferred from homology"/>
<evidence type="ECO:0000313" key="9">
    <source>
        <dbReference type="Proteomes" id="UP001298593"/>
    </source>
</evidence>
<keyword evidence="4 7" id="KW-0560">Oxidoreductase</keyword>
<evidence type="ECO:0000313" key="8">
    <source>
        <dbReference type="EMBL" id="MEB3033994.1"/>
    </source>
</evidence>
<sequence length="398" mass="43749">MTVLIDGADIDFGTDELPDLHGTLRALRSRGPYARTTYRGMPAVVLLTNELVAAGFKDDETFPAAAMYNLTTLPVMGKTMQCMAGQEHRTNRALVSGAFRRSLMATYTAELLEPIAHRLVDDFAGSGTADLTAEFTRQFPLQVTSAMLGLPMADWPKFAGWAHDLFFYPTDPEAALRASKAFTEYLKPFVAEKRSNPADDLVSKLVTAEIDGVRLTDEEIYVFTRLLFPAGVDTTYPSLGNLLWALLTHPEQLDHLRANPQDIRWAVQEAMRWEPGPAIVPRIAPTDLTWRGIEMSAGTWVLLAIAAANRDPQVYPDPNRFDIGRHAVASVSFGNGPHVCLGQFLALAQLETAVRVLLDRLPGLRLVEPESVRIAGLLGPELRGPSQLRVAFDPEVSA</sequence>
<evidence type="ECO:0000256" key="4">
    <source>
        <dbReference type="ARBA" id="ARBA00023002"/>
    </source>
</evidence>
<accession>A0ABU5Y167</accession>
<keyword evidence="3 7" id="KW-0479">Metal-binding</keyword>
<dbReference type="PANTHER" id="PTHR46696:SF3">
    <property type="entry name" value="PULCHERRIMINIC ACID SYNTHASE"/>
    <property type="match status" value="1"/>
</dbReference>
<gene>
    <name evidence="8" type="ORF">KV113_20875</name>
</gene>
<evidence type="ECO:0000256" key="2">
    <source>
        <dbReference type="ARBA" id="ARBA00022617"/>
    </source>
</evidence>
<dbReference type="SUPFAM" id="SSF48264">
    <property type="entry name" value="Cytochrome P450"/>
    <property type="match status" value="1"/>
</dbReference>
<keyword evidence="9" id="KW-1185">Reference proteome</keyword>
<keyword evidence="5 7" id="KW-0408">Iron</keyword>
<dbReference type="EMBL" id="JAYJJU010000025">
    <property type="protein sequence ID" value="MEB3033994.1"/>
    <property type="molecule type" value="Genomic_DNA"/>
</dbReference>
<dbReference type="InterPro" id="IPR017972">
    <property type="entry name" value="Cyt_P450_CS"/>
</dbReference>
<comment type="caution">
    <text evidence="8">The sequence shown here is derived from an EMBL/GenBank/DDBJ whole genome shotgun (WGS) entry which is preliminary data.</text>
</comment>
<protein>
    <submittedName>
        <fullName evidence="8">Cytochrome P450</fullName>
    </submittedName>
</protein>
<dbReference type="PANTHER" id="PTHR46696">
    <property type="entry name" value="P450, PUTATIVE (EUROFUNG)-RELATED"/>
    <property type="match status" value="1"/>
</dbReference>
<evidence type="ECO:0000256" key="3">
    <source>
        <dbReference type="ARBA" id="ARBA00022723"/>
    </source>
</evidence>
<dbReference type="Gene3D" id="1.10.630.10">
    <property type="entry name" value="Cytochrome P450"/>
    <property type="match status" value="1"/>
</dbReference>
<dbReference type="PRINTS" id="PR00359">
    <property type="entry name" value="BP450"/>
</dbReference>
<comment type="similarity">
    <text evidence="1 7">Belongs to the cytochrome P450 family.</text>
</comment>
<name>A0ABU5Y167_9MYCO</name>
<dbReference type="InterPro" id="IPR002397">
    <property type="entry name" value="Cyt_P450_B"/>
</dbReference>
<evidence type="ECO:0000256" key="1">
    <source>
        <dbReference type="ARBA" id="ARBA00010617"/>
    </source>
</evidence>
<evidence type="ECO:0000256" key="6">
    <source>
        <dbReference type="ARBA" id="ARBA00023033"/>
    </source>
</evidence>
<keyword evidence="6 7" id="KW-0503">Monooxygenase</keyword>
<reference evidence="8 9" key="1">
    <citation type="submission" date="2023-12" db="EMBL/GenBank/DDBJ databases">
        <title>Description of new species of Mycobacterium terrae complex isolated from sewage at the Sao Paulo Zoological Park Foundation in Brazil.</title>
        <authorList>
            <person name="Romagnoli C.L."/>
            <person name="Conceicao E.C."/>
            <person name="Machado E."/>
            <person name="Barreto L.B.P.F."/>
            <person name="Sharma A."/>
            <person name="Silva N.M."/>
            <person name="Marques L.E."/>
            <person name="Juliana M.A."/>
            <person name="Lourenco M.C.S."/>
            <person name="Digiampietri L.A."/>
            <person name="Suffys P.N."/>
            <person name="Viana-Niero C."/>
        </authorList>
    </citation>
    <scope>NUCLEOTIDE SEQUENCE [LARGE SCALE GENOMIC DNA]</scope>
    <source>
        <strain evidence="8 9">MYC340</strain>
    </source>
</reference>
<dbReference type="Pfam" id="PF00067">
    <property type="entry name" value="p450"/>
    <property type="match status" value="1"/>
</dbReference>
<dbReference type="PROSITE" id="PS00086">
    <property type="entry name" value="CYTOCHROME_P450"/>
    <property type="match status" value="1"/>
</dbReference>
<evidence type="ECO:0000256" key="5">
    <source>
        <dbReference type="ARBA" id="ARBA00023004"/>
    </source>
</evidence>
<dbReference type="Proteomes" id="UP001298593">
    <property type="component" value="Unassembled WGS sequence"/>
</dbReference>